<keyword evidence="2" id="KW-1185">Reference proteome</keyword>
<evidence type="ECO:0000313" key="2">
    <source>
        <dbReference type="Proteomes" id="UP000652761"/>
    </source>
</evidence>
<sequence>MYINPIHVPLGPSIFPDFSSCSGPSNFSVHVSAVWVVCCLEVGGNILCRQDHVLAAGDGALDSVGGQHCAAKLRLQLQFLRSMVMVVHPSWRCL</sequence>
<organism evidence="1 2">
    <name type="scientific">Colocasia esculenta</name>
    <name type="common">Wild taro</name>
    <name type="synonym">Arum esculentum</name>
    <dbReference type="NCBI Taxonomy" id="4460"/>
    <lineage>
        <taxon>Eukaryota</taxon>
        <taxon>Viridiplantae</taxon>
        <taxon>Streptophyta</taxon>
        <taxon>Embryophyta</taxon>
        <taxon>Tracheophyta</taxon>
        <taxon>Spermatophyta</taxon>
        <taxon>Magnoliopsida</taxon>
        <taxon>Liliopsida</taxon>
        <taxon>Araceae</taxon>
        <taxon>Aroideae</taxon>
        <taxon>Colocasieae</taxon>
        <taxon>Colocasia</taxon>
    </lineage>
</organism>
<protein>
    <submittedName>
        <fullName evidence="1">Uncharacterized protein</fullName>
    </submittedName>
</protein>
<name>A0A843URZ8_COLES</name>
<evidence type="ECO:0000313" key="1">
    <source>
        <dbReference type="EMBL" id="MQL85247.1"/>
    </source>
</evidence>
<dbReference type="EMBL" id="NMUH01000816">
    <property type="protein sequence ID" value="MQL85247.1"/>
    <property type="molecule type" value="Genomic_DNA"/>
</dbReference>
<dbReference type="AlphaFoldDB" id="A0A843URZ8"/>
<dbReference type="Proteomes" id="UP000652761">
    <property type="component" value="Unassembled WGS sequence"/>
</dbReference>
<comment type="caution">
    <text evidence="1">The sequence shown here is derived from an EMBL/GenBank/DDBJ whole genome shotgun (WGS) entry which is preliminary data.</text>
</comment>
<proteinExistence type="predicted"/>
<gene>
    <name evidence="1" type="ORF">Taro_017764</name>
</gene>
<reference evidence="1" key="1">
    <citation type="submission" date="2017-07" db="EMBL/GenBank/DDBJ databases">
        <title>Taro Niue Genome Assembly and Annotation.</title>
        <authorList>
            <person name="Atibalentja N."/>
            <person name="Keating K."/>
            <person name="Fields C.J."/>
        </authorList>
    </citation>
    <scope>NUCLEOTIDE SEQUENCE</scope>
    <source>
        <strain evidence="1">Niue_2</strain>
        <tissue evidence="1">Leaf</tissue>
    </source>
</reference>
<accession>A0A843URZ8</accession>